<organism evidence="3 4">
    <name type="scientific">Leucobacter iarius</name>
    <dbReference type="NCBI Taxonomy" id="333963"/>
    <lineage>
        <taxon>Bacteria</taxon>
        <taxon>Bacillati</taxon>
        <taxon>Actinomycetota</taxon>
        <taxon>Actinomycetes</taxon>
        <taxon>Micrococcales</taxon>
        <taxon>Microbacteriaceae</taxon>
        <taxon>Leucobacter</taxon>
    </lineage>
</organism>
<evidence type="ECO:0000313" key="3">
    <source>
        <dbReference type="EMBL" id="GAA1799609.1"/>
    </source>
</evidence>
<feature type="transmembrane region" description="Helical" evidence="2">
    <location>
        <begin position="189"/>
        <end position="206"/>
    </location>
</feature>
<feature type="transmembrane region" description="Helical" evidence="2">
    <location>
        <begin position="145"/>
        <end position="169"/>
    </location>
</feature>
<dbReference type="EMBL" id="BAAAOB010000005">
    <property type="protein sequence ID" value="GAA1799609.1"/>
    <property type="molecule type" value="Genomic_DNA"/>
</dbReference>
<evidence type="ECO:0000256" key="2">
    <source>
        <dbReference type="SAM" id="Phobius"/>
    </source>
</evidence>
<feature type="transmembrane region" description="Helical" evidence="2">
    <location>
        <begin position="357"/>
        <end position="390"/>
    </location>
</feature>
<sequence length="480" mass="52310">MSDSVRSAQTRGLFERLAGALVCTILLAASPMLGLPMTALLWCGVLAGLLMRAPTRATGALFLALTLYSATAWLAAANGNHYFPPFPTLALIESTTLTDLRGVITAYLLVELIFGARRLDGAVREASRRARGALRRLARTPVRPIAIAVLLAVGIWDWIGLARIGLGAVLGDSRRAHANSLLLTTDHNVQFVVIALSIAAGAFAFFGEKRAGSLLALAVCWSPFVLVGSRKELLLMAATLAVLLATSTARRWLIPIAGLVSFMFLRPVLGTADFYDALHEFILPQYMHFALQMGLVAPDFAGPFWERAQFLLPGPLRWSEPTDMALAFFRTGATEVGVGASPFAEAETIAPGLPVELTFAVIFTALVGVLIATRRTFFFVSIICFAQMLTLGRSDTWIALFFVIYSALVLHLLVALTSKRKPSHAYISFHRQHPRPHERPEPARRITPEPDRDLLPHGRRAIRLAKLREAHRPVGGTGPR</sequence>
<feature type="compositionally biased region" description="Basic and acidic residues" evidence="1">
    <location>
        <begin position="435"/>
        <end position="455"/>
    </location>
</feature>
<proteinExistence type="predicted"/>
<evidence type="ECO:0000313" key="4">
    <source>
        <dbReference type="Proteomes" id="UP001500851"/>
    </source>
</evidence>
<keyword evidence="2" id="KW-0472">Membrane</keyword>
<gene>
    <name evidence="3" type="ORF">GCM10009768_30770</name>
</gene>
<protein>
    <submittedName>
        <fullName evidence="3">Uncharacterized protein</fullName>
    </submittedName>
</protein>
<keyword evidence="4" id="KW-1185">Reference proteome</keyword>
<keyword evidence="2" id="KW-0812">Transmembrane</keyword>
<reference evidence="4" key="1">
    <citation type="journal article" date="2019" name="Int. J. Syst. Evol. Microbiol.">
        <title>The Global Catalogue of Microorganisms (GCM) 10K type strain sequencing project: providing services to taxonomists for standard genome sequencing and annotation.</title>
        <authorList>
            <consortium name="The Broad Institute Genomics Platform"/>
            <consortium name="The Broad Institute Genome Sequencing Center for Infectious Disease"/>
            <person name="Wu L."/>
            <person name="Ma J."/>
        </authorList>
    </citation>
    <scope>NUCLEOTIDE SEQUENCE [LARGE SCALE GENOMIC DNA]</scope>
    <source>
        <strain evidence="4">JCM 14736</strain>
    </source>
</reference>
<feature type="region of interest" description="Disordered" evidence="1">
    <location>
        <begin position="430"/>
        <end position="455"/>
    </location>
</feature>
<evidence type="ECO:0000256" key="1">
    <source>
        <dbReference type="SAM" id="MobiDB-lite"/>
    </source>
</evidence>
<accession>A0ABP4Y3I9</accession>
<feature type="transmembrane region" description="Helical" evidence="2">
    <location>
        <begin position="60"/>
        <end position="80"/>
    </location>
</feature>
<keyword evidence="2" id="KW-1133">Transmembrane helix</keyword>
<dbReference type="Proteomes" id="UP001500851">
    <property type="component" value="Unassembled WGS sequence"/>
</dbReference>
<feature type="transmembrane region" description="Helical" evidence="2">
    <location>
        <begin position="396"/>
        <end position="416"/>
    </location>
</feature>
<comment type="caution">
    <text evidence="3">The sequence shown here is derived from an EMBL/GenBank/DDBJ whole genome shotgun (WGS) entry which is preliminary data.</text>
</comment>
<name>A0ABP4Y3I9_9MICO</name>